<proteinExistence type="inferred from homology"/>
<dbReference type="InterPro" id="IPR016160">
    <property type="entry name" value="Ald_DH_CS_CYS"/>
</dbReference>
<dbReference type="FunFam" id="3.40.605.10:FF:000004">
    <property type="entry name" value="Aldehyde dehydrogenase"/>
    <property type="match status" value="1"/>
</dbReference>
<dbReference type="InterPro" id="IPR012394">
    <property type="entry name" value="Aldehyde_DH_NAD(P)"/>
</dbReference>
<feature type="active site" evidence="5 6">
    <location>
        <position position="222"/>
    </location>
</feature>
<feature type="domain" description="Aldehyde dehydrogenase" evidence="8">
    <location>
        <begin position="24"/>
        <end position="448"/>
    </location>
</feature>
<keyword evidence="2 4" id="KW-0560">Oxidoreductase</keyword>
<evidence type="ECO:0000256" key="3">
    <source>
        <dbReference type="ARBA" id="ARBA00023027"/>
    </source>
</evidence>
<dbReference type="EMBL" id="KF540253">
    <property type="protein sequence ID" value="AIF26927.1"/>
    <property type="molecule type" value="Genomic_DNA"/>
</dbReference>
<dbReference type="Pfam" id="PF00171">
    <property type="entry name" value="Aldedh"/>
    <property type="match status" value="1"/>
</dbReference>
<evidence type="ECO:0000256" key="2">
    <source>
        <dbReference type="ARBA" id="ARBA00023002"/>
    </source>
</evidence>
<name>A0A0H3UAX5_9BACT</name>
<evidence type="ECO:0000259" key="8">
    <source>
        <dbReference type="Pfam" id="PF00171"/>
    </source>
</evidence>
<dbReference type="Gene3D" id="3.40.309.10">
    <property type="entry name" value="Aldehyde Dehydrogenase, Chain A, domain 2"/>
    <property type="match status" value="1"/>
</dbReference>
<dbReference type="SUPFAM" id="SSF53720">
    <property type="entry name" value="ALDH-like"/>
    <property type="match status" value="1"/>
</dbReference>
<dbReference type="AlphaFoldDB" id="A0A0H3UAX5"/>
<dbReference type="GO" id="GO:0005737">
    <property type="term" value="C:cytoplasm"/>
    <property type="evidence" value="ECO:0007669"/>
    <property type="project" value="TreeGrafter"/>
</dbReference>
<evidence type="ECO:0000256" key="7">
    <source>
        <dbReference type="RuleBase" id="RU003345"/>
    </source>
</evidence>
<dbReference type="CDD" id="cd07133">
    <property type="entry name" value="ALDH_CALDH_CalB"/>
    <property type="match status" value="1"/>
</dbReference>
<dbReference type="GO" id="GO:0004029">
    <property type="term" value="F:aldehyde dehydrogenase (NAD+) activity"/>
    <property type="evidence" value="ECO:0007669"/>
    <property type="project" value="TreeGrafter"/>
</dbReference>
<dbReference type="PANTHER" id="PTHR43570:SF20">
    <property type="entry name" value="ALDEHYDE DEHYDROGENASE ALDX-RELATED"/>
    <property type="match status" value="1"/>
</dbReference>
<dbReference type="GO" id="GO:0006081">
    <property type="term" value="P:aldehyde metabolic process"/>
    <property type="evidence" value="ECO:0007669"/>
    <property type="project" value="InterPro"/>
</dbReference>
<organism evidence="9">
    <name type="scientific">uncultured bacterium fosmid pJB190D12_contig I</name>
    <dbReference type="NCBI Taxonomy" id="1478059"/>
    <lineage>
        <taxon>Bacteria</taxon>
        <taxon>environmental samples</taxon>
    </lineage>
</organism>
<sequence>MNAPESHVAPAIRTLIRLVRKQREAFARELYPTLEVRRDRLDRLHKLVVENEEAVVAAICADFGARSAHETLLGEIVVTANGVRDALRDVARWMKPRRVPTPLTMLPGWGEVIPQPLGVVGIISPWNYPFQLAMVPVTGALAAGNRVLLKPSEHTPRTSALMARLVAKHFAEDEFAVIAGDAEVGQAFASTRFDHLFFTGSTPVGRLVARAAAENLVPVTLELGGKSPALFDDSADWDMVVPRLVAGKLFNAGQTCIAPDYAVVPAQRLDAFVAKLAETVARFYPTLAANPDYTAIINERHYKRINGLVADARGKGAKVIELNPASEKLSPSKRKIAPTLLVGVTDDMAVMHEEIFGPVLPIETYRSLDEAIARIDARPRPLALYFFGEDAKREKQVIREAIAGGITINDTLWHFAHEDLPFGGVGDSGIGAYHGERSFLTFSNEKAVFHQSRFTPAGLLWPPYGNAFHALVAVLRRL</sequence>
<evidence type="ECO:0000256" key="5">
    <source>
        <dbReference type="PIRSR" id="PIRSR036492-1"/>
    </source>
</evidence>
<dbReference type="InterPro" id="IPR016161">
    <property type="entry name" value="Ald_DH/histidinol_DH"/>
</dbReference>
<evidence type="ECO:0000313" key="9">
    <source>
        <dbReference type="EMBL" id="AIF26927.1"/>
    </source>
</evidence>
<keyword evidence="3" id="KW-0520">NAD</keyword>
<reference evidence="9" key="1">
    <citation type="submission" date="2013-08" db="EMBL/GenBank/DDBJ databases">
        <title>Comparison of modified E. coli strains.</title>
        <authorList>
            <person name="Juergensen J."/>
            <person name="Bonge A."/>
            <person name="Streit W.R."/>
        </authorList>
    </citation>
    <scope>NUCLEOTIDE SEQUENCE</scope>
</reference>
<accession>A0A0H3UAX5</accession>
<dbReference type="InterPro" id="IPR016163">
    <property type="entry name" value="Ald_DH_C"/>
</dbReference>
<evidence type="ECO:0000256" key="1">
    <source>
        <dbReference type="ARBA" id="ARBA00009986"/>
    </source>
</evidence>
<dbReference type="InterPro" id="IPR015590">
    <property type="entry name" value="Aldehyde_DH_dom"/>
</dbReference>
<dbReference type="PROSITE" id="PS00070">
    <property type="entry name" value="ALDEHYDE_DEHYDR_CYS"/>
    <property type="match status" value="1"/>
</dbReference>
<dbReference type="InterPro" id="IPR029510">
    <property type="entry name" value="Ald_DH_CS_GLU"/>
</dbReference>
<dbReference type="PROSITE" id="PS00687">
    <property type="entry name" value="ALDEHYDE_DEHYDR_GLU"/>
    <property type="match status" value="1"/>
</dbReference>
<dbReference type="PIRSF" id="PIRSF036492">
    <property type="entry name" value="ALDH"/>
    <property type="match status" value="1"/>
</dbReference>
<dbReference type="Gene3D" id="3.40.605.10">
    <property type="entry name" value="Aldehyde Dehydrogenase, Chain A, domain 1"/>
    <property type="match status" value="1"/>
</dbReference>
<dbReference type="PANTHER" id="PTHR43570">
    <property type="entry name" value="ALDEHYDE DEHYDROGENASE"/>
    <property type="match status" value="1"/>
</dbReference>
<dbReference type="FunFam" id="3.40.309.10:FF:000003">
    <property type="entry name" value="Aldehyde dehydrogenase"/>
    <property type="match status" value="1"/>
</dbReference>
<comment type="similarity">
    <text evidence="1 4 7">Belongs to the aldehyde dehydrogenase family.</text>
</comment>
<evidence type="ECO:0000256" key="6">
    <source>
        <dbReference type="PROSITE-ProRule" id="PRU10007"/>
    </source>
</evidence>
<dbReference type="InterPro" id="IPR016162">
    <property type="entry name" value="Ald_DH_N"/>
</dbReference>
<evidence type="ECO:0000256" key="4">
    <source>
        <dbReference type="PIRNR" id="PIRNR036492"/>
    </source>
</evidence>
<protein>
    <recommendedName>
        <fullName evidence="4">Aldehyde dehydrogenase</fullName>
    </recommendedName>
</protein>
<feature type="active site" evidence="5">
    <location>
        <position position="256"/>
    </location>
</feature>